<evidence type="ECO:0000256" key="12">
    <source>
        <dbReference type="ARBA" id="ARBA00023125"/>
    </source>
</evidence>
<dbReference type="Gene3D" id="3.30.70.270">
    <property type="match status" value="1"/>
</dbReference>
<evidence type="ECO:0000256" key="13">
    <source>
        <dbReference type="ARBA" id="ARBA00023204"/>
    </source>
</evidence>
<comment type="function">
    <text evidence="15">Poorly processive, error-prone DNA polymerase involved in untargeted mutagenesis. Copies undamaged DNA at stalled replication forks, which arise in vivo from mismatched or misaligned primer ends. These misaligned primers can be extended by PolIV. Exhibits no 3'-5' exonuclease (proofreading) activity. May be involved in translesional synthesis.</text>
</comment>
<organism evidence="17 18">
    <name type="scientific">Methanosarcina thermophila</name>
    <dbReference type="NCBI Taxonomy" id="2210"/>
    <lineage>
        <taxon>Archaea</taxon>
        <taxon>Methanobacteriati</taxon>
        <taxon>Methanobacteriota</taxon>
        <taxon>Stenosarchaea group</taxon>
        <taxon>Methanomicrobia</taxon>
        <taxon>Methanosarcinales</taxon>
        <taxon>Methanosarcinaceae</taxon>
        <taxon>Methanosarcina</taxon>
    </lineage>
</organism>
<dbReference type="InterPro" id="IPR050116">
    <property type="entry name" value="DNA_polymerase-Y"/>
</dbReference>
<dbReference type="SUPFAM" id="SSF56672">
    <property type="entry name" value="DNA/RNA polymerases"/>
    <property type="match status" value="1"/>
</dbReference>
<keyword evidence="6 15" id="KW-0548">Nucleotidyltransferase</keyword>
<dbReference type="GO" id="GO:0000287">
    <property type="term" value="F:magnesium ion binding"/>
    <property type="evidence" value="ECO:0007669"/>
    <property type="project" value="UniProtKB-UniRule"/>
</dbReference>
<keyword evidence="8 15" id="KW-0479">Metal-binding</keyword>
<dbReference type="GO" id="GO:0006261">
    <property type="term" value="P:DNA-templated DNA replication"/>
    <property type="evidence" value="ECO:0007669"/>
    <property type="project" value="UniProtKB-UniRule"/>
</dbReference>
<keyword evidence="12 15" id="KW-0238">DNA-binding</keyword>
<evidence type="ECO:0000313" key="17">
    <source>
        <dbReference type="EMBL" id="SFT67862.1"/>
    </source>
</evidence>
<dbReference type="GO" id="GO:0003887">
    <property type="term" value="F:DNA-directed DNA polymerase activity"/>
    <property type="evidence" value="ECO:0007669"/>
    <property type="project" value="UniProtKB-UniRule"/>
</dbReference>
<accession>A0A1I6ZYW3</accession>
<evidence type="ECO:0000256" key="2">
    <source>
        <dbReference type="ARBA" id="ARBA00010945"/>
    </source>
</evidence>
<evidence type="ECO:0000256" key="6">
    <source>
        <dbReference type="ARBA" id="ARBA00022695"/>
    </source>
</evidence>
<evidence type="ECO:0000313" key="18">
    <source>
        <dbReference type="Proteomes" id="UP000323733"/>
    </source>
</evidence>
<evidence type="ECO:0000256" key="9">
    <source>
        <dbReference type="ARBA" id="ARBA00022763"/>
    </source>
</evidence>
<dbReference type="NCBIfam" id="NF002677">
    <property type="entry name" value="PRK02406.1"/>
    <property type="match status" value="1"/>
</dbReference>
<evidence type="ECO:0000256" key="11">
    <source>
        <dbReference type="ARBA" id="ARBA00022932"/>
    </source>
</evidence>
<evidence type="ECO:0000256" key="3">
    <source>
        <dbReference type="ARBA" id="ARBA00022457"/>
    </source>
</evidence>
<keyword evidence="13 15" id="KW-0234">DNA repair</keyword>
<comment type="subunit">
    <text evidence="15">Monomer.</text>
</comment>
<dbReference type="GO" id="GO:0003684">
    <property type="term" value="F:damaged DNA binding"/>
    <property type="evidence" value="ECO:0007669"/>
    <property type="project" value="InterPro"/>
</dbReference>
<feature type="domain" description="UmuC" evidence="16">
    <location>
        <begin position="37"/>
        <end position="221"/>
    </location>
</feature>
<keyword evidence="18" id="KW-1185">Reference proteome</keyword>
<keyword evidence="11 15" id="KW-0239">DNA-directed DNA polymerase</keyword>
<dbReference type="InterPro" id="IPR043502">
    <property type="entry name" value="DNA/RNA_pol_sf"/>
</dbReference>
<evidence type="ECO:0000256" key="14">
    <source>
        <dbReference type="ARBA" id="ARBA00049244"/>
    </source>
</evidence>
<dbReference type="InterPro" id="IPR001126">
    <property type="entry name" value="UmuC"/>
</dbReference>
<dbReference type="PANTHER" id="PTHR11076">
    <property type="entry name" value="DNA REPAIR POLYMERASE UMUC / TRANSFERASE FAMILY MEMBER"/>
    <property type="match status" value="1"/>
</dbReference>
<name>A0A1I6ZYW3_METTE</name>
<dbReference type="InterPro" id="IPR036775">
    <property type="entry name" value="DNA_pol_Y-fam_lit_finger_sf"/>
</dbReference>
<feature type="site" description="Substrate discrimination" evidence="15">
    <location>
        <position position="46"/>
    </location>
</feature>
<dbReference type="EMBL" id="FPAO01000006">
    <property type="protein sequence ID" value="SFT67862.1"/>
    <property type="molecule type" value="Genomic_DNA"/>
</dbReference>
<evidence type="ECO:0000256" key="15">
    <source>
        <dbReference type="HAMAP-Rule" id="MF_01113"/>
    </source>
</evidence>
<keyword evidence="10 15" id="KW-0460">Magnesium</keyword>
<dbReference type="Proteomes" id="UP000323733">
    <property type="component" value="Unassembled WGS sequence"/>
</dbReference>
<dbReference type="Gene3D" id="3.30.1490.100">
    <property type="entry name" value="DNA polymerase, Y-family, little finger domain"/>
    <property type="match status" value="1"/>
</dbReference>
<dbReference type="GO" id="GO:0042276">
    <property type="term" value="P:error-prone translesion synthesis"/>
    <property type="evidence" value="ECO:0007669"/>
    <property type="project" value="TreeGrafter"/>
</dbReference>
<dbReference type="Gene3D" id="3.40.1170.60">
    <property type="match status" value="1"/>
</dbReference>
<evidence type="ECO:0000256" key="7">
    <source>
        <dbReference type="ARBA" id="ARBA00022705"/>
    </source>
</evidence>
<keyword evidence="5 15" id="KW-0808">Transferase</keyword>
<comment type="similarity">
    <text evidence="2 15">Belongs to the DNA polymerase type-Y family.</text>
</comment>
<dbReference type="Gene3D" id="1.10.150.20">
    <property type="entry name" value="5' to 3' exonuclease, C-terminal subdomain"/>
    <property type="match status" value="1"/>
</dbReference>
<gene>
    <name evidence="15" type="primary">dbh</name>
    <name evidence="17" type="ORF">SAMN02910340_01782</name>
</gene>
<evidence type="ECO:0000259" key="16">
    <source>
        <dbReference type="PROSITE" id="PS50173"/>
    </source>
</evidence>
<keyword evidence="7 15" id="KW-0235">DNA replication</keyword>
<dbReference type="PANTHER" id="PTHR11076:SF33">
    <property type="entry name" value="DNA POLYMERASE KAPPA"/>
    <property type="match status" value="1"/>
</dbReference>
<evidence type="ECO:0000256" key="10">
    <source>
        <dbReference type="ARBA" id="ARBA00022842"/>
    </source>
</evidence>
<feature type="binding site" evidence="15">
    <location>
        <position position="41"/>
    </location>
    <ligand>
        <name>Mg(2+)</name>
        <dbReference type="ChEBI" id="CHEBI:18420"/>
    </ligand>
</feature>
<dbReference type="InterPro" id="IPR043128">
    <property type="entry name" value="Rev_trsase/Diguanyl_cyclase"/>
</dbReference>
<dbReference type="InterPro" id="IPR017961">
    <property type="entry name" value="DNA_pol_Y-fam_little_finger"/>
</dbReference>
<evidence type="ECO:0000256" key="4">
    <source>
        <dbReference type="ARBA" id="ARBA00022490"/>
    </source>
</evidence>
<evidence type="ECO:0000256" key="1">
    <source>
        <dbReference type="ARBA" id="ARBA00004496"/>
    </source>
</evidence>
<protein>
    <recommendedName>
        <fullName evidence="15">DNA polymerase IV</fullName>
        <shortName evidence="15">Pol IV</shortName>
        <ecNumber evidence="15">2.7.7.7</ecNumber>
    </recommendedName>
</protein>
<keyword evidence="3 15" id="KW-0515">Mutator protein</keyword>
<dbReference type="Pfam" id="PF00817">
    <property type="entry name" value="IMS"/>
    <property type="match status" value="1"/>
</dbReference>
<dbReference type="Pfam" id="PF11798">
    <property type="entry name" value="IMS_HHH"/>
    <property type="match status" value="1"/>
</dbReference>
<keyword evidence="4 15" id="KW-0963">Cytoplasm</keyword>
<dbReference type="SUPFAM" id="SSF100879">
    <property type="entry name" value="Lesion bypass DNA polymerase (Y-family), little finger domain"/>
    <property type="match status" value="1"/>
</dbReference>
<dbReference type="InterPro" id="IPR024728">
    <property type="entry name" value="PolY_HhH_motif"/>
</dbReference>
<evidence type="ECO:0000256" key="5">
    <source>
        <dbReference type="ARBA" id="ARBA00022679"/>
    </source>
</evidence>
<comment type="catalytic activity">
    <reaction evidence="14 15">
        <text>DNA(n) + a 2'-deoxyribonucleoside 5'-triphosphate = DNA(n+1) + diphosphate</text>
        <dbReference type="Rhea" id="RHEA:22508"/>
        <dbReference type="Rhea" id="RHEA-COMP:17339"/>
        <dbReference type="Rhea" id="RHEA-COMP:17340"/>
        <dbReference type="ChEBI" id="CHEBI:33019"/>
        <dbReference type="ChEBI" id="CHEBI:61560"/>
        <dbReference type="ChEBI" id="CHEBI:173112"/>
        <dbReference type="EC" id="2.7.7.7"/>
    </reaction>
</comment>
<dbReference type="PROSITE" id="PS50173">
    <property type="entry name" value="UMUC"/>
    <property type="match status" value="1"/>
</dbReference>
<keyword evidence="9 15" id="KW-0227">DNA damage</keyword>
<reference evidence="17 18" key="1">
    <citation type="submission" date="2016-10" db="EMBL/GenBank/DDBJ databases">
        <authorList>
            <person name="Varghese N."/>
            <person name="Submissions S."/>
        </authorList>
    </citation>
    <scope>NUCLEOTIDE SEQUENCE [LARGE SCALE GENOMIC DNA]</scope>
    <source>
        <strain evidence="17 18">DSM 11855</strain>
    </source>
</reference>
<dbReference type="HAMAP" id="MF_01113">
    <property type="entry name" value="DNApol_IV"/>
    <property type="match status" value="1"/>
</dbReference>
<dbReference type="EC" id="2.7.7.7" evidence="15"/>
<dbReference type="GO" id="GO:0005737">
    <property type="term" value="C:cytoplasm"/>
    <property type="evidence" value="ECO:0007669"/>
    <property type="project" value="UniProtKB-SubCell"/>
</dbReference>
<comment type="subcellular location">
    <subcellularLocation>
        <location evidence="1 15">Cytoplasm</location>
    </subcellularLocation>
</comment>
<dbReference type="AlphaFoldDB" id="A0A1I6ZYW3"/>
<dbReference type="InterPro" id="IPR022880">
    <property type="entry name" value="DNApol_IV"/>
</dbReference>
<feature type="active site" evidence="15">
    <location>
        <position position="140"/>
    </location>
</feature>
<sequence>MLILSPDFLKPFLYVLSYLRVMPASSSRINVPERRIIFHVDMDSFFASVEIREKPELKGLPVVVGSDPKGGSGRGVVSACSYEARKYGIQSAMPISQAYRLCPDAVFLPVNMKLYADVSAKVMELLKGFADRLQQVSVDEAYLVPGPEIRNFEEAAIYALKIKDEVQKQEGITCSVGIGPNKLIAKIASGFQKPDGLTVVRPEDVREFLFPLPVSKIPGIGKKTAETLKIMGITRVKELANCDVQFLTEKFGKMGLRMKQLANGLDFGEVRENKSIKSISRHGTFAEDTNDPVKIIGSLNLLIESVHRSLLKHRLLFRTVNLTVRFEDFSTYTRSKTIPIWTSDIFVMKRISMQLLSEFIGNRKLRLVGIGVAKLRERDEKQTLITDF</sequence>
<feature type="binding site" evidence="15">
    <location>
        <position position="139"/>
    </location>
    <ligand>
        <name>Mg(2+)</name>
        <dbReference type="ChEBI" id="CHEBI:18420"/>
    </ligand>
</feature>
<proteinExistence type="inferred from homology"/>
<evidence type="ECO:0000256" key="8">
    <source>
        <dbReference type="ARBA" id="ARBA00022723"/>
    </source>
</evidence>
<dbReference type="FunFam" id="3.40.1170.60:FF:000001">
    <property type="entry name" value="DNA polymerase IV"/>
    <property type="match status" value="1"/>
</dbReference>
<dbReference type="CDD" id="cd03586">
    <property type="entry name" value="PolY_Pol_IV_kappa"/>
    <property type="match status" value="1"/>
</dbReference>
<dbReference type="GO" id="GO:0006281">
    <property type="term" value="P:DNA repair"/>
    <property type="evidence" value="ECO:0007669"/>
    <property type="project" value="UniProtKB-UniRule"/>
</dbReference>
<comment type="cofactor">
    <cofactor evidence="15">
        <name>Mg(2+)</name>
        <dbReference type="ChEBI" id="CHEBI:18420"/>
    </cofactor>
    <text evidence="15">Binds 2 magnesium ions per subunit.</text>
</comment>
<dbReference type="Pfam" id="PF11799">
    <property type="entry name" value="IMS_C"/>
    <property type="match status" value="1"/>
</dbReference>